<feature type="chain" id="PRO_5015571380" evidence="5">
    <location>
        <begin position="21"/>
        <end position="390"/>
    </location>
</feature>
<dbReference type="EMBL" id="CP028811">
    <property type="protein sequence ID" value="AWA30878.1"/>
    <property type="molecule type" value="Genomic_DNA"/>
</dbReference>
<keyword evidence="8" id="KW-1185">Reference proteome</keyword>
<dbReference type="KEGG" id="fmg:HYN48_12755"/>
<dbReference type="InterPro" id="IPR036249">
    <property type="entry name" value="Thioredoxin-like_sf"/>
</dbReference>
<evidence type="ECO:0000256" key="2">
    <source>
        <dbReference type="ARBA" id="ARBA00022748"/>
    </source>
</evidence>
<protein>
    <submittedName>
        <fullName evidence="7">Peroxiredoxin</fullName>
    </submittedName>
</protein>
<reference evidence="7 8" key="1">
    <citation type="submission" date="2018-04" db="EMBL/GenBank/DDBJ databases">
        <title>Genome sequencing of Flavobacterium sp. HYN0048.</title>
        <authorList>
            <person name="Yi H."/>
            <person name="Baek C."/>
        </authorList>
    </citation>
    <scope>NUCLEOTIDE SEQUENCE [LARGE SCALE GENOMIC DNA]</scope>
    <source>
        <strain evidence="7 8">HYN0048</strain>
    </source>
</reference>
<dbReference type="PANTHER" id="PTHR42852">
    <property type="entry name" value="THIOL:DISULFIDE INTERCHANGE PROTEIN DSBE"/>
    <property type="match status" value="1"/>
</dbReference>
<keyword evidence="3" id="KW-1015">Disulfide bond</keyword>
<name>A0A2S0RI35_9FLAO</name>
<dbReference type="InterPro" id="IPR013766">
    <property type="entry name" value="Thioredoxin_domain"/>
</dbReference>
<dbReference type="SUPFAM" id="SSF52833">
    <property type="entry name" value="Thioredoxin-like"/>
    <property type="match status" value="1"/>
</dbReference>
<dbReference type="Proteomes" id="UP000244193">
    <property type="component" value="Chromosome"/>
</dbReference>
<keyword evidence="4" id="KW-0676">Redox-active center</keyword>
<dbReference type="Pfam" id="PF00578">
    <property type="entry name" value="AhpC-TSA"/>
    <property type="match status" value="1"/>
</dbReference>
<gene>
    <name evidence="7" type="ORF">HYN48_12755</name>
</gene>
<sequence length="390" mass="43243">MKKVLLILLASMAAVSCKKAGENEFVITADAKGVADGTEVFLVKQDSTGRIVNVDTTKVEGGKFEFEGKISEPTQHYIKMQEKGKTEQQSKYANQGFTLILEQGDIDVKVDKDTLQKSKVTGTLSNDSFAEYLELPVLKKVKAYEQANQKKYTEAMQKNDTATMGQIIRNYKPLSEAVKKESLIFIEKNPKSYYSLLFLSQNLREKDADLAKLQKDFDNLDPSLKKTYIGKKIKAMIPQIKEFQEANAKTGPAVGTAAPEFSAPTPDGKTLSLKQAMGKVTLVDFWASWCKPCRNESPNVVALYNEFHAKGLNIISVSLDQDAAKWKEAIAADKLTWAHVSNLKQWKEPIAAQYNVKSIPATYLLDSRGMIVGKDLQGDALKAKVASLLK</sequence>
<dbReference type="PANTHER" id="PTHR42852:SF6">
    <property type="entry name" value="THIOL:DISULFIDE INTERCHANGE PROTEIN DSBE"/>
    <property type="match status" value="1"/>
</dbReference>
<accession>A0A2S0RI35</accession>
<dbReference type="PROSITE" id="PS51352">
    <property type="entry name" value="THIOREDOXIN_2"/>
    <property type="match status" value="1"/>
</dbReference>
<dbReference type="GO" id="GO:0016209">
    <property type="term" value="F:antioxidant activity"/>
    <property type="evidence" value="ECO:0007669"/>
    <property type="project" value="InterPro"/>
</dbReference>
<dbReference type="Gene3D" id="3.40.30.10">
    <property type="entry name" value="Glutaredoxin"/>
    <property type="match status" value="1"/>
</dbReference>
<evidence type="ECO:0000313" key="8">
    <source>
        <dbReference type="Proteomes" id="UP000244193"/>
    </source>
</evidence>
<dbReference type="InterPro" id="IPR000866">
    <property type="entry name" value="AhpC/TSA"/>
</dbReference>
<keyword evidence="2" id="KW-0201">Cytochrome c-type biogenesis</keyword>
<proteinExistence type="predicted"/>
<comment type="subcellular location">
    <subcellularLocation>
        <location evidence="1">Cell envelope</location>
    </subcellularLocation>
</comment>
<dbReference type="InterPro" id="IPR025380">
    <property type="entry name" value="DUF4369"/>
</dbReference>
<feature type="signal peptide" evidence="5">
    <location>
        <begin position="1"/>
        <end position="20"/>
    </location>
</feature>
<keyword evidence="5" id="KW-0732">Signal</keyword>
<evidence type="ECO:0000256" key="4">
    <source>
        <dbReference type="ARBA" id="ARBA00023284"/>
    </source>
</evidence>
<dbReference type="CDD" id="cd02966">
    <property type="entry name" value="TlpA_like_family"/>
    <property type="match status" value="1"/>
</dbReference>
<dbReference type="GO" id="GO:0017004">
    <property type="term" value="P:cytochrome complex assembly"/>
    <property type="evidence" value="ECO:0007669"/>
    <property type="project" value="UniProtKB-KW"/>
</dbReference>
<evidence type="ECO:0000256" key="1">
    <source>
        <dbReference type="ARBA" id="ARBA00004196"/>
    </source>
</evidence>
<organism evidence="7 8">
    <name type="scientific">Flavobacterium magnum</name>
    <dbReference type="NCBI Taxonomy" id="2162713"/>
    <lineage>
        <taxon>Bacteria</taxon>
        <taxon>Pseudomonadati</taxon>
        <taxon>Bacteroidota</taxon>
        <taxon>Flavobacteriia</taxon>
        <taxon>Flavobacteriales</taxon>
        <taxon>Flavobacteriaceae</taxon>
        <taxon>Flavobacterium</taxon>
    </lineage>
</organism>
<dbReference type="PROSITE" id="PS51257">
    <property type="entry name" value="PROKAR_LIPOPROTEIN"/>
    <property type="match status" value="1"/>
</dbReference>
<dbReference type="RefSeq" id="WP_108372299.1">
    <property type="nucleotide sequence ID" value="NZ_CP028811.1"/>
</dbReference>
<evidence type="ECO:0000256" key="3">
    <source>
        <dbReference type="ARBA" id="ARBA00023157"/>
    </source>
</evidence>
<feature type="domain" description="Thioredoxin" evidence="6">
    <location>
        <begin position="252"/>
        <end position="390"/>
    </location>
</feature>
<dbReference type="InterPro" id="IPR050553">
    <property type="entry name" value="Thioredoxin_ResA/DsbE_sf"/>
</dbReference>
<dbReference type="GO" id="GO:0016491">
    <property type="term" value="F:oxidoreductase activity"/>
    <property type="evidence" value="ECO:0007669"/>
    <property type="project" value="InterPro"/>
</dbReference>
<evidence type="ECO:0000256" key="5">
    <source>
        <dbReference type="SAM" id="SignalP"/>
    </source>
</evidence>
<evidence type="ECO:0000313" key="7">
    <source>
        <dbReference type="EMBL" id="AWA30878.1"/>
    </source>
</evidence>
<dbReference type="Pfam" id="PF14289">
    <property type="entry name" value="DUF4369"/>
    <property type="match status" value="1"/>
</dbReference>
<dbReference type="GO" id="GO:0030313">
    <property type="term" value="C:cell envelope"/>
    <property type="evidence" value="ECO:0007669"/>
    <property type="project" value="UniProtKB-SubCell"/>
</dbReference>
<evidence type="ECO:0000259" key="6">
    <source>
        <dbReference type="PROSITE" id="PS51352"/>
    </source>
</evidence>
<dbReference type="AlphaFoldDB" id="A0A2S0RI35"/>
<dbReference type="OrthoDB" id="1069091at2"/>